<evidence type="ECO:0000313" key="1">
    <source>
        <dbReference type="EMBL" id="GAA2347133.1"/>
    </source>
</evidence>
<accession>A0ABP5TB95</accession>
<organism evidence="1 2">
    <name type="scientific">Dactylosporangium salmoneum</name>
    <dbReference type="NCBI Taxonomy" id="53361"/>
    <lineage>
        <taxon>Bacteria</taxon>
        <taxon>Bacillati</taxon>
        <taxon>Actinomycetota</taxon>
        <taxon>Actinomycetes</taxon>
        <taxon>Micromonosporales</taxon>
        <taxon>Micromonosporaceae</taxon>
        <taxon>Dactylosporangium</taxon>
    </lineage>
</organism>
<dbReference type="Proteomes" id="UP001501444">
    <property type="component" value="Unassembled WGS sequence"/>
</dbReference>
<dbReference type="EMBL" id="BAAARV010000025">
    <property type="protein sequence ID" value="GAA2347133.1"/>
    <property type="molecule type" value="Genomic_DNA"/>
</dbReference>
<reference evidence="2" key="1">
    <citation type="journal article" date="2019" name="Int. J. Syst. Evol. Microbiol.">
        <title>The Global Catalogue of Microorganisms (GCM) 10K type strain sequencing project: providing services to taxonomists for standard genome sequencing and annotation.</title>
        <authorList>
            <consortium name="The Broad Institute Genomics Platform"/>
            <consortium name="The Broad Institute Genome Sequencing Center for Infectious Disease"/>
            <person name="Wu L."/>
            <person name="Ma J."/>
        </authorList>
    </citation>
    <scope>NUCLEOTIDE SEQUENCE [LARGE SCALE GENOMIC DNA]</scope>
    <source>
        <strain evidence="2">JCM 3272</strain>
    </source>
</reference>
<gene>
    <name evidence="1" type="ORF">GCM10010170_034440</name>
</gene>
<proteinExistence type="predicted"/>
<keyword evidence="2" id="KW-1185">Reference proteome</keyword>
<evidence type="ECO:0000313" key="2">
    <source>
        <dbReference type="Proteomes" id="UP001501444"/>
    </source>
</evidence>
<comment type="caution">
    <text evidence="1">The sequence shown here is derived from an EMBL/GenBank/DDBJ whole genome shotgun (WGS) entry which is preliminary data.</text>
</comment>
<dbReference type="RefSeq" id="WP_344613394.1">
    <property type="nucleotide sequence ID" value="NZ_BAAARV010000025.1"/>
</dbReference>
<sequence length="176" mass="19069">MSEPMTVYPEVWPVAADAKGLWLISGDGPWRPALPIYADGDVHQEVELELSSNGIDRADVVLLHSTSWRADGPAIVLTYIAIVRKPGYVRQNWPGAEPISPLLPAAVGKPPTHAADEAPAPRYVDCLLHAIRHVAFLRDRDATAAAVLDEHWLSALSGLDPALAGMYADQHCRRAA</sequence>
<protein>
    <submittedName>
        <fullName evidence="1">Uncharacterized protein</fullName>
    </submittedName>
</protein>
<name>A0ABP5TB95_9ACTN</name>